<reference evidence="1" key="1">
    <citation type="submission" date="2020-04" db="EMBL/GenBank/DDBJ databases">
        <authorList>
            <person name="Chiriac C."/>
            <person name="Salcher M."/>
            <person name="Ghai R."/>
            <person name="Kavagutti S V."/>
        </authorList>
    </citation>
    <scope>NUCLEOTIDE SEQUENCE</scope>
</reference>
<gene>
    <name evidence="1" type="ORF">UFOVP787_186</name>
</gene>
<evidence type="ECO:0000313" key="1">
    <source>
        <dbReference type="EMBL" id="CAB4162930.1"/>
    </source>
</evidence>
<protein>
    <submittedName>
        <fullName evidence="1">Uncharacterized protein</fullName>
    </submittedName>
</protein>
<dbReference type="EMBL" id="LR796734">
    <property type="protein sequence ID" value="CAB4162930.1"/>
    <property type="molecule type" value="Genomic_DNA"/>
</dbReference>
<accession>A0A6J5NT39</accession>
<proteinExistence type="predicted"/>
<name>A0A6J5NT39_9CAUD</name>
<organism evidence="1">
    <name type="scientific">uncultured Caudovirales phage</name>
    <dbReference type="NCBI Taxonomy" id="2100421"/>
    <lineage>
        <taxon>Viruses</taxon>
        <taxon>Duplodnaviria</taxon>
        <taxon>Heunggongvirae</taxon>
        <taxon>Uroviricota</taxon>
        <taxon>Caudoviricetes</taxon>
        <taxon>Peduoviridae</taxon>
        <taxon>Maltschvirus</taxon>
        <taxon>Maltschvirus maltsch</taxon>
    </lineage>
</organism>
<sequence length="149" mass="17263">MGLLGQGSIAHKTNQVVDWEGLEPPMLYSGLKVRAVRHYGNQSIYSSEGFTRTMANYTHHFWIGELDSNQYLTESKADILPLNYPRINYLYKRISHRHVKVQEPCVYHYCEVNSTGAVSDILVKRQPKLSQQISNDFKQRITYSKLNKL</sequence>